<feature type="compositionally biased region" description="Polar residues" evidence="1">
    <location>
        <begin position="369"/>
        <end position="378"/>
    </location>
</feature>
<protein>
    <recommendedName>
        <fullName evidence="2">Nucleolar protein Dnt1-like N-terminal domain-containing protein</fullName>
    </recommendedName>
</protein>
<dbReference type="AlphaFoldDB" id="F2QRJ3"/>
<reference evidence="3 4" key="1">
    <citation type="journal article" date="2011" name="J. Biotechnol.">
        <title>High-quality genome sequence of Pichia pastoris CBS7435.</title>
        <authorList>
            <person name="Kuberl A."/>
            <person name="Schneider J."/>
            <person name="Thallinger G.G."/>
            <person name="Anderl I."/>
            <person name="Wibberg D."/>
            <person name="Hajek T."/>
            <person name="Jaenicke S."/>
            <person name="Brinkrolf K."/>
            <person name="Goesmann A."/>
            <person name="Szczepanowski R."/>
            <person name="Puhler A."/>
            <person name="Schwab H."/>
            <person name="Glieder A."/>
            <person name="Pichler H."/>
        </authorList>
    </citation>
    <scope>NUCLEOTIDE SEQUENCE [LARGE SCALE GENOMIC DNA]</scope>
    <source>
        <strain evidence="4">ATCC 76273 / CBS 7435 / CECT 11047 / NRRL Y-11430 / Wegner 21-1</strain>
    </source>
</reference>
<feature type="compositionally biased region" description="Polar residues" evidence="1">
    <location>
        <begin position="234"/>
        <end position="250"/>
    </location>
</feature>
<sequence>MSKLQLEVRIIPPSVRELEDQILTQSYLIPREPVQNPNSSFSLSLQSTSVSPQPLYQYPINLHPNVVRFVHLTLFSNTLNTIAEEISQRFLKLHPDQDPLEIERLENSFGTDLDPDYVAEDIFNRDNLIRVIVDKEIVTRKRSQSPQPFHNSLILPRKRAKSSSLKTPNPNLQSPSRHPLAEEINANSTTLFANVDPTKPNSPATSSTPVILNNSTRKVSERITSGMLTADMPNLSNNDIPSADESSYQKGSEPKQASVPSKETVQMNKKTNTMESSVTTSPNKVSSSKVAEKSPSPTGENTVTLTKEDVFRFFKSGIRNSTGNDTDLEDTFSSYKPARFNPNKQNGSGLAIDEAPSSRNRQHSALEPEQSSTLTESSAPKVVTALASSTNQPPRLLRSINANSKVANALANKEQFEESQEKDPSSLAKDELSKQKAAEEETSRRRQAEERRRLQEEKRQLQYEEKLRKDEARRLAREERDRSRLEKKAQQEEEKLKRQEERKKLQEEKKSSSRKRNSGS</sequence>
<name>F2QRJ3_KOMPC</name>
<proteinExistence type="predicted"/>
<dbReference type="EMBL" id="FR839629">
    <property type="protein sequence ID" value="CCA38021.1"/>
    <property type="molecule type" value="Genomic_DNA"/>
</dbReference>
<feature type="compositionally biased region" description="Polar residues" evidence="1">
    <location>
        <begin position="162"/>
        <end position="176"/>
    </location>
</feature>
<dbReference type="PANTHER" id="PTHR28196">
    <property type="entry name" value="NUCLEOLAR PROTEIN NET1-RELATED"/>
    <property type="match status" value="1"/>
</dbReference>
<feature type="compositionally biased region" description="Polar residues" evidence="1">
    <location>
        <begin position="258"/>
        <end position="304"/>
    </location>
</feature>
<feature type="region of interest" description="Disordered" evidence="1">
    <location>
        <begin position="140"/>
        <end position="179"/>
    </location>
</feature>
<feature type="compositionally biased region" description="Basic and acidic residues" evidence="1">
    <location>
        <begin position="414"/>
        <end position="511"/>
    </location>
</feature>
<dbReference type="Pfam" id="PF10407">
    <property type="entry name" value="Cytokin_check_N"/>
    <property type="match status" value="1"/>
</dbReference>
<feature type="region of interest" description="Disordered" evidence="1">
    <location>
        <begin position="317"/>
        <end position="380"/>
    </location>
</feature>
<feature type="compositionally biased region" description="Polar residues" evidence="1">
    <location>
        <begin position="199"/>
        <end position="227"/>
    </location>
</feature>
<reference key="2">
    <citation type="submission" date="2011-04" db="EMBL/GenBank/DDBJ databases">
        <title>High-quality genome sequence of Pichia pastoris CBS 7435.</title>
        <authorList>
            <person name="Kueberl A."/>
            <person name="Schneider J."/>
            <person name="Thallinger G.G."/>
            <person name="Anderl I."/>
            <person name="Wibberg D."/>
            <person name="Hajek T."/>
            <person name="Jaenicke S."/>
            <person name="Brinkrolf K."/>
            <person name="Goesmann A."/>
            <person name="Szczepanowski R."/>
            <person name="Puehler A."/>
            <person name="Schwab H."/>
            <person name="Glieder A."/>
            <person name="Pichler H."/>
        </authorList>
    </citation>
    <scope>NUCLEOTIDE SEQUENCE</scope>
    <source>
        <strain>CBS 7435</strain>
    </source>
</reference>
<organism evidence="3 4">
    <name type="scientific">Komagataella phaffii (strain ATCC 76273 / CBS 7435 / CECT 11047 / NRRL Y-11430 / Wegner 21-1)</name>
    <name type="common">Yeast</name>
    <name type="synonym">Pichia pastoris</name>
    <dbReference type="NCBI Taxonomy" id="981350"/>
    <lineage>
        <taxon>Eukaryota</taxon>
        <taxon>Fungi</taxon>
        <taxon>Dikarya</taxon>
        <taxon>Ascomycota</taxon>
        <taxon>Saccharomycotina</taxon>
        <taxon>Pichiomycetes</taxon>
        <taxon>Pichiales</taxon>
        <taxon>Pichiaceae</taxon>
        <taxon>Komagataella</taxon>
    </lineage>
</organism>
<feature type="region of interest" description="Disordered" evidence="1">
    <location>
        <begin position="411"/>
        <end position="520"/>
    </location>
</feature>
<dbReference type="InterPro" id="IPR018844">
    <property type="entry name" value="Dnt1-like_N"/>
</dbReference>
<evidence type="ECO:0000313" key="3">
    <source>
        <dbReference type="EMBL" id="CCA38021.1"/>
    </source>
</evidence>
<dbReference type="Proteomes" id="UP000006853">
    <property type="component" value="Chromosome 2"/>
</dbReference>
<feature type="region of interest" description="Disordered" evidence="1">
    <location>
        <begin position="192"/>
        <end position="304"/>
    </location>
</feature>
<gene>
    <name evidence="3" type="ordered locus">PP7435_Chr2-0327</name>
</gene>
<evidence type="ECO:0000313" key="4">
    <source>
        <dbReference type="Proteomes" id="UP000006853"/>
    </source>
</evidence>
<dbReference type="PANTHER" id="PTHR28196:SF1">
    <property type="entry name" value="NUCLEOLAR PROTEIN NET1-RELATED"/>
    <property type="match status" value="1"/>
</dbReference>
<dbReference type="HOGENOM" id="CLU_523875_0_0_1"/>
<dbReference type="InterPro" id="IPR043185">
    <property type="entry name" value="Net1/Tof2"/>
</dbReference>
<accession>F2QRJ3</accession>
<evidence type="ECO:0000256" key="1">
    <source>
        <dbReference type="SAM" id="MobiDB-lite"/>
    </source>
</evidence>
<evidence type="ECO:0000259" key="2">
    <source>
        <dbReference type="Pfam" id="PF10407"/>
    </source>
</evidence>
<keyword evidence="4" id="KW-1185">Reference proteome</keyword>
<dbReference type="GO" id="GO:0000183">
    <property type="term" value="P:rDNA heterochromatin formation"/>
    <property type="evidence" value="ECO:0007669"/>
    <property type="project" value="InterPro"/>
</dbReference>
<reference evidence="3 4" key="3">
    <citation type="journal article" date="2016" name="FEMS Yeast Res.">
        <title>Curation of the genome annotation of Pichia pastoris (Komagataella phaffii) CBS7435 from gene level to protein function.</title>
        <authorList>
            <person name="Valli M."/>
            <person name="Tatto N.E."/>
            <person name="Peymann A."/>
            <person name="Gruber C."/>
            <person name="Landes N."/>
            <person name="Ekker H."/>
            <person name="Thallinger G.G."/>
            <person name="Mattanovich D."/>
            <person name="Gasser B."/>
            <person name="Graf A.B."/>
        </authorList>
    </citation>
    <scope>GENOME REANNOTATION</scope>
    <source>
        <strain evidence="3 4">ATCC 76273 / CBS 7435 / CECT 11047 / NRRL Y-11430 / Wegner 21-1</strain>
    </source>
</reference>
<feature type="domain" description="Nucleolar protein Dnt1-like N-terminal" evidence="2">
    <location>
        <begin position="67"/>
        <end position="136"/>
    </location>
</feature>